<protein>
    <submittedName>
        <fullName evidence="7">Oligosaccharide flippase family protein</fullName>
    </submittedName>
</protein>
<comment type="subcellular location">
    <subcellularLocation>
        <location evidence="1">Cell membrane</location>
        <topology evidence="1">Multi-pass membrane protein</topology>
    </subcellularLocation>
</comment>
<feature type="transmembrane region" description="Helical" evidence="6">
    <location>
        <begin position="185"/>
        <end position="205"/>
    </location>
</feature>
<dbReference type="Proteomes" id="UP000516134">
    <property type="component" value="Chromosome"/>
</dbReference>
<feature type="transmembrane region" description="Helical" evidence="6">
    <location>
        <begin position="432"/>
        <end position="454"/>
    </location>
</feature>
<feature type="transmembrane region" description="Helical" evidence="6">
    <location>
        <begin position="63"/>
        <end position="82"/>
    </location>
</feature>
<evidence type="ECO:0000313" key="7">
    <source>
        <dbReference type="EMBL" id="QNP43224.1"/>
    </source>
</evidence>
<reference evidence="7 8" key="1">
    <citation type="submission" date="2020-08" db="EMBL/GenBank/DDBJ databases">
        <title>Genome sequence of Sphingomonas daechungensis KACC 18115T.</title>
        <authorList>
            <person name="Hyun D.-W."/>
            <person name="Bae J.-W."/>
        </authorList>
    </citation>
    <scope>NUCLEOTIDE SEQUENCE [LARGE SCALE GENOMIC DNA]</scope>
    <source>
        <strain evidence="7 8">KACC 18115</strain>
    </source>
</reference>
<evidence type="ECO:0000256" key="5">
    <source>
        <dbReference type="ARBA" id="ARBA00023136"/>
    </source>
</evidence>
<dbReference type="InterPro" id="IPR002797">
    <property type="entry name" value="Polysacc_synth"/>
</dbReference>
<dbReference type="RefSeq" id="WP_187714654.1">
    <property type="nucleotide sequence ID" value="NZ_BAABJC010000001.1"/>
</dbReference>
<dbReference type="PANTHER" id="PTHR30250:SF31">
    <property type="entry name" value="INNER MEMBRANE PROTEIN YGHQ"/>
    <property type="match status" value="1"/>
</dbReference>
<evidence type="ECO:0000256" key="4">
    <source>
        <dbReference type="ARBA" id="ARBA00022989"/>
    </source>
</evidence>
<gene>
    <name evidence="7" type="ORF">H9L15_15105</name>
</gene>
<sequence length="489" mass="51805">MPSESAPPAWAQLWGKLAGSGAKFFRDLGLLVAGQIAAKLVGVLAFAYLARVLDPESYGEVEFVVGLAGLFGMVVDLGLTTIGVRRAAAAPEKRGELATQVFLIRFAVAVLCALVMIAGVNIFGGPPALHGLVTLYALSLLFSAFYQEWLLQSAGLMAQIALAQIFRMLVFFAAILLLVRGVENAVLVGACEIAGIIAAAAYALYVQRKKIAPVRLWTRFEDASLIREALPVALGTMIWSAAQYAPLFLMGSLVGGAGVGFYAGAARLAASVAQFSFVYHFNLYATASRMARVSAEALATLMRSSFRTMAWTTIGGGLFVTLAAQPIMEIIYGREFGAAATSLAILIWTVPVMFLAGHARWSLILDHKEVEVFRSQVVGLITVAGLGLILVPRFHETGAAAAGLGGGMGVWVSSYVLAWVRKVETPPLMLAARPLLLAVALALGTVLIALPVWIEAVGAVALYAVAAPLIDRTLWKDVLHLARAGHLAQ</sequence>
<keyword evidence="4 6" id="KW-1133">Transmembrane helix</keyword>
<dbReference type="EMBL" id="CP060780">
    <property type="protein sequence ID" value="QNP43224.1"/>
    <property type="molecule type" value="Genomic_DNA"/>
</dbReference>
<feature type="transmembrane region" description="Helical" evidence="6">
    <location>
        <begin position="400"/>
        <end position="420"/>
    </location>
</feature>
<keyword evidence="5 6" id="KW-0472">Membrane</keyword>
<dbReference type="Pfam" id="PF01943">
    <property type="entry name" value="Polysacc_synt"/>
    <property type="match status" value="1"/>
</dbReference>
<evidence type="ECO:0000256" key="3">
    <source>
        <dbReference type="ARBA" id="ARBA00022692"/>
    </source>
</evidence>
<accession>A0ABX6T0Y3</accession>
<feature type="transmembrane region" description="Helical" evidence="6">
    <location>
        <begin position="28"/>
        <end position="51"/>
    </location>
</feature>
<proteinExistence type="predicted"/>
<feature type="transmembrane region" description="Helical" evidence="6">
    <location>
        <begin position="306"/>
        <end position="324"/>
    </location>
</feature>
<organism evidence="7 8">
    <name type="scientific">Sphingomonas daechungensis</name>
    <dbReference type="NCBI Taxonomy" id="1176646"/>
    <lineage>
        <taxon>Bacteria</taxon>
        <taxon>Pseudomonadati</taxon>
        <taxon>Pseudomonadota</taxon>
        <taxon>Alphaproteobacteria</taxon>
        <taxon>Sphingomonadales</taxon>
        <taxon>Sphingomonadaceae</taxon>
        <taxon>Sphingomonas</taxon>
    </lineage>
</organism>
<dbReference type="InterPro" id="IPR050833">
    <property type="entry name" value="Poly_Biosynth_Transport"/>
</dbReference>
<keyword evidence="2" id="KW-1003">Cell membrane</keyword>
<evidence type="ECO:0000256" key="2">
    <source>
        <dbReference type="ARBA" id="ARBA00022475"/>
    </source>
</evidence>
<keyword evidence="8" id="KW-1185">Reference proteome</keyword>
<name>A0ABX6T0Y3_9SPHN</name>
<feature type="transmembrane region" description="Helical" evidence="6">
    <location>
        <begin position="128"/>
        <end position="146"/>
    </location>
</feature>
<feature type="transmembrane region" description="Helical" evidence="6">
    <location>
        <begin position="336"/>
        <end position="356"/>
    </location>
</feature>
<evidence type="ECO:0000256" key="1">
    <source>
        <dbReference type="ARBA" id="ARBA00004651"/>
    </source>
</evidence>
<evidence type="ECO:0000256" key="6">
    <source>
        <dbReference type="SAM" id="Phobius"/>
    </source>
</evidence>
<evidence type="ECO:0000313" key="8">
    <source>
        <dbReference type="Proteomes" id="UP000516134"/>
    </source>
</evidence>
<feature type="transmembrane region" description="Helical" evidence="6">
    <location>
        <begin position="158"/>
        <end position="179"/>
    </location>
</feature>
<feature type="transmembrane region" description="Helical" evidence="6">
    <location>
        <begin position="377"/>
        <end position="394"/>
    </location>
</feature>
<dbReference type="PANTHER" id="PTHR30250">
    <property type="entry name" value="PST FAMILY PREDICTED COLANIC ACID TRANSPORTER"/>
    <property type="match status" value="1"/>
</dbReference>
<feature type="transmembrane region" description="Helical" evidence="6">
    <location>
        <begin position="102"/>
        <end position="122"/>
    </location>
</feature>
<keyword evidence="3 6" id="KW-0812">Transmembrane</keyword>